<dbReference type="PANTHER" id="PTHR10983">
    <property type="entry name" value="1-ACYLGLYCEROL-3-PHOSPHATE ACYLTRANSFERASE-RELATED"/>
    <property type="match status" value="1"/>
</dbReference>
<accession>A0A1X7AQL3</accession>
<evidence type="ECO:0000313" key="4">
    <source>
        <dbReference type="Proteomes" id="UP000196573"/>
    </source>
</evidence>
<proteinExistence type="predicted"/>
<keyword evidence="1" id="KW-0812">Transmembrane</keyword>
<keyword evidence="4" id="KW-1185">Reference proteome</keyword>
<dbReference type="SUPFAM" id="SSF69593">
    <property type="entry name" value="Glycerol-3-phosphate (1)-acyltransferase"/>
    <property type="match status" value="1"/>
</dbReference>
<dbReference type="OrthoDB" id="319710at2"/>
<reference evidence="3 4" key="1">
    <citation type="submission" date="2017-03" db="EMBL/GenBank/DDBJ databases">
        <authorList>
            <person name="Afonso C.L."/>
            <person name="Miller P.J."/>
            <person name="Scott M.A."/>
            <person name="Spackman E."/>
            <person name="Goraichik I."/>
            <person name="Dimitrov K.M."/>
            <person name="Suarez D.L."/>
            <person name="Swayne D.E."/>
        </authorList>
    </citation>
    <scope>NUCLEOTIDE SEQUENCE [LARGE SCALE GENOMIC DNA]</scope>
    <source>
        <strain evidence="3">SB41UT1</strain>
    </source>
</reference>
<sequence>MLTFLPPALRGSLAAILIVANTVACSIPLFAVALLKAVLPLRGFRIVCSRVLNGIVSFWISINNIVMKLCSPMAVSASGIETLQGMDPGASFLVTSNHQSWADIVLVQILLNRKVPQLKFFLKQELIWVPVLGLCWWALDFPFMKRHTKEYLAKHPEKKGEDLKTTRKACEKFKDSPVCIYNFVEGTRFTPAKHKRQGSPYKYLLKPKSGGVGFVMGAMGDKIKHMINITIEYRDQAPSFWEFLCGRCPSAHLHVELVKIPEEFLGRNYMEDREFRADIQKWVNVLWEEKDRFMDRQTVKTEQPQPELTS</sequence>
<evidence type="ECO:0000256" key="1">
    <source>
        <dbReference type="SAM" id="Phobius"/>
    </source>
</evidence>
<feature type="domain" description="Phospholipid/glycerol acyltransferase" evidence="2">
    <location>
        <begin position="92"/>
        <end position="234"/>
    </location>
</feature>
<dbReference type="SMART" id="SM00563">
    <property type="entry name" value="PlsC"/>
    <property type="match status" value="1"/>
</dbReference>
<gene>
    <name evidence="3" type="primary">yihG</name>
    <name evidence="3" type="ORF">EHSB41UT_04185</name>
</gene>
<dbReference type="PANTHER" id="PTHR10983:SF16">
    <property type="entry name" value="LYSOCARDIOLIPIN ACYLTRANSFERASE 1"/>
    <property type="match status" value="1"/>
</dbReference>
<evidence type="ECO:0000313" key="3">
    <source>
        <dbReference type="EMBL" id="SMA50388.1"/>
    </source>
</evidence>
<organism evidence="3 4">
    <name type="scientific">Parendozoicomonas haliclonae</name>
    <dbReference type="NCBI Taxonomy" id="1960125"/>
    <lineage>
        <taxon>Bacteria</taxon>
        <taxon>Pseudomonadati</taxon>
        <taxon>Pseudomonadota</taxon>
        <taxon>Gammaproteobacteria</taxon>
        <taxon>Oceanospirillales</taxon>
        <taxon>Endozoicomonadaceae</taxon>
        <taxon>Parendozoicomonas</taxon>
    </lineage>
</organism>
<dbReference type="GO" id="GO:0016746">
    <property type="term" value="F:acyltransferase activity"/>
    <property type="evidence" value="ECO:0007669"/>
    <property type="project" value="UniProtKB-KW"/>
</dbReference>
<name>A0A1X7AQL3_9GAMM</name>
<keyword evidence="3" id="KW-0808">Transferase</keyword>
<dbReference type="Pfam" id="PF01553">
    <property type="entry name" value="Acyltransferase"/>
    <property type="match status" value="1"/>
</dbReference>
<dbReference type="InterPro" id="IPR002123">
    <property type="entry name" value="Plipid/glycerol_acylTrfase"/>
</dbReference>
<protein>
    <submittedName>
        <fullName evidence="3">Putative acyltransferase YihG</fullName>
        <ecNumber evidence="3">2.3.-.-</ecNumber>
    </submittedName>
</protein>
<keyword evidence="1" id="KW-1133">Transmembrane helix</keyword>
<dbReference type="RefSeq" id="WP_087112829.1">
    <property type="nucleotide sequence ID" value="NZ_CBCSCN010000005.1"/>
</dbReference>
<dbReference type="AlphaFoldDB" id="A0A1X7AQL3"/>
<dbReference type="Proteomes" id="UP000196573">
    <property type="component" value="Unassembled WGS sequence"/>
</dbReference>
<dbReference type="NCBIfam" id="NF010621">
    <property type="entry name" value="PRK14014.1"/>
    <property type="match status" value="1"/>
</dbReference>
<dbReference type="CDD" id="cd07990">
    <property type="entry name" value="LPLAT_LCLAT1-like"/>
    <property type="match status" value="1"/>
</dbReference>
<keyword evidence="1" id="KW-0472">Membrane</keyword>
<evidence type="ECO:0000259" key="2">
    <source>
        <dbReference type="SMART" id="SM00563"/>
    </source>
</evidence>
<dbReference type="EMBL" id="FWPT01000012">
    <property type="protein sequence ID" value="SMA50388.1"/>
    <property type="molecule type" value="Genomic_DNA"/>
</dbReference>
<dbReference type="EC" id="2.3.-.-" evidence="3"/>
<feature type="transmembrane region" description="Helical" evidence="1">
    <location>
        <begin position="12"/>
        <end position="35"/>
    </location>
</feature>
<keyword evidence="3" id="KW-0012">Acyltransferase</keyword>